<keyword evidence="1" id="KW-1133">Transmembrane helix</keyword>
<dbReference type="EMBL" id="MCFH01000009">
    <property type="protein sequence ID" value="ORX55403.1"/>
    <property type="molecule type" value="Genomic_DNA"/>
</dbReference>
<dbReference type="PANTHER" id="PTHR13527:SF0">
    <property type="entry name" value="SAYSVFN DOMAIN-CONTAINING PROTEIN 1"/>
    <property type="match status" value="1"/>
</dbReference>
<feature type="transmembrane region" description="Helical" evidence="1">
    <location>
        <begin position="41"/>
        <end position="74"/>
    </location>
</feature>
<name>A0A1Y1VH47_9FUNG</name>
<organism evidence="3 4">
    <name type="scientific">Piromyces finnis</name>
    <dbReference type="NCBI Taxonomy" id="1754191"/>
    <lineage>
        <taxon>Eukaryota</taxon>
        <taxon>Fungi</taxon>
        <taxon>Fungi incertae sedis</taxon>
        <taxon>Chytridiomycota</taxon>
        <taxon>Chytridiomycota incertae sedis</taxon>
        <taxon>Neocallimastigomycetes</taxon>
        <taxon>Neocallimastigales</taxon>
        <taxon>Neocallimastigaceae</taxon>
        <taxon>Piromyces</taxon>
    </lineage>
</organism>
<evidence type="ECO:0000256" key="1">
    <source>
        <dbReference type="SAM" id="Phobius"/>
    </source>
</evidence>
<gene>
    <name evidence="3" type="ORF">BCR36DRAFT_347211</name>
</gene>
<dbReference type="OrthoDB" id="71310at2759"/>
<dbReference type="AlphaFoldDB" id="A0A1Y1VH47"/>
<dbReference type="PANTHER" id="PTHR13527">
    <property type="entry name" value="SAYSVFN DOMAIN-CONTAINING PROTEIN 1"/>
    <property type="match status" value="1"/>
</dbReference>
<dbReference type="InterPro" id="IPR039159">
    <property type="entry name" value="SAYSD1"/>
</dbReference>
<evidence type="ECO:0000313" key="3">
    <source>
        <dbReference type="EMBL" id="ORX55403.1"/>
    </source>
</evidence>
<dbReference type="InterPro" id="IPR019387">
    <property type="entry name" value="SAYSvFN_dom"/>
</dbReference>
<dbReference type="Pfam" id="PF10260">
    <property type="entry name" value="SAYSvFN"/>
    <property type="match status" value="1"/>
</dbReference>
<protein>
    <recommendedName>
        <fullName evidence="2">SAYSvFN domain-containing protein</fullName>
    </recommendedName>
</protein>
<comment type="caution">
    <text evidence="3">The sequence shown here is derived from an EMBL/GenBank/DDBJ whole genome shotgun (WGS) entry which is preliminary data.</text>
</comment>
<feature type="domain" description="SAYSvFN" evidence="2">
    <location>
        <begin position="44"/>
        <end position="112"/>
    </location>
</feature>
<reference evidence="3 4" key="2">
    <citation type="submission" date="2016-08" db="EMBL/GenBank/DDBJ databases">
        <title>Pervasive Adenine N6-methylation of Active Genes in Fungi.</title>
        <authorList>
            <consortium name="DOE Joint Genome Institute"/>
            <person name="Mondo S.J."/>
            <person name="Dannebaum R.O."/>
            <person name="Kuo R.C."/>
            <person name="Labutti K."/>
            <person name="Haridas S."/>
            <person name="Kuo A."/>
            <person name="Salamov A."/>
            <person name="Ahrendt S.R."/>
            <person name="Lipzen A."/>
            <person name="Sullivan W."/>
            <person name="Andreopoulos W.B."/>
            <person name="Clum A."/>
            <person name="Lindquist E."/>
            <person name="Daum C."/>
            <person name="Ramamoorthy G.K."/>
            <person name="Gryganskyi A."/>
            <person name="Culley D."/>
            <person name="Magnuson J.K."/>
            <person name="James T.Y."/>
            <person name="O'Malley M.A."/>
            <person name="Stajich J.E."/>
            <person name="Spatafora J.W."/>
            <person name="Visel A."/>
            <person name="Grigoriev I.V."/>
        </authorList>
    </citation>
    <scope>NUCLEOTIDE SEQUENCE [LARGE SCALE GENOMIC DNA]</scope>
    <source>
        <strain evidence="4">finn</strain>
    </source>
</reference>
<proteinExistence type="predicted"/>
<keyword evidence="4" id="KW-1185">Reference proteome</keyword>
<reference evidence="3 4" key="1">
    <citation type="submission" date="2016-08" db="EMBL/GenBank/DDBJ databases">
        <title>Genomes of anaerobic fungi encode conserved fungal cellulosomes for biomass hydrolysis.</title>
        <authorList>
            <consortium name="DOE Joint Genome Institute"/>
            <person name="Haitjema C.H."/>
            <person name="Gilmore S.P."/>
            <person name="Henske J.K."/>
            <person name="Solomon K.V."/>
            <person name="De Groot R."/>
            <person name="Kuo A."/>
            <person name="Mondo S.J."/>
            <person name="Salamov A.A."/>
            <person name="Labutti K."/>
            <person name="Zhao Z."/>
            <person name="Chiniquy J."/>
            <person name="Barry K."/>
            <person name="Brewer H.M."/>
            <person name="Purvine S.O."/>
            <person name="Wright A.T."/>
            <person name="Boxma B."/>
            <person name="Van Alen T."/>
            <person name="Hackstein J.H."/>
            <person name="Baker S.E."/>
            <person name="Grigoriev I.V."/>
            <person name="O'Malley M.A."/>
        </authorList>
    </citation>
    <scope>NUCLEOTIDE SEQUENCE [LARGE SCALE GENOMIC DNA]</scope>
    <source>
        <strain evidence="4">finn</strain>
    </source>
</reference>
<accession>A0A1Y1VH47</accession>
<dbReference type="Proteomes" id="UP000193719">
    <property type="component" value="Unassembled WGS sequence"/>
</dbReference>
<sequence length="116" mass="13796">MAQKLPKAPRRVKRQEELKKRKEDLVKAKKEEKTIFTQKNITIFIVWFVFLLIFAYFEFGLLFLIISIGVLIYINTSTEEKDPEKKSAYSVFNKNCERLEGQITTETFEKQIYHKA</sequence>
<keyword evidence="1" id="KW-0472">Membrane</keyword>
<keyword evidence="1" id="KW-0812">Transmembrane</keyword>
<evidence type="ECO:0000259" key="2">
    <source>
        <dbReference type="Pfam" id="PF10260"/>
    </source>
</evidence>
<evidence type="ECO:0000313" key="4">
    <source>
        <dbReference type="Proteomes" id="UP000193719"/>
    </source>
</evidence>